<dbReference type="EMBL" id="RRYP01006974">
    <property type="protein sequence ID" value="TNV80829.1"/>
    <property type="molecule type" value="Genomic_DNA"/>
</dbReference>
<protein>
    <submittedName>
        <fullName evidence="1">Uncharacterized protein</fullName>
    </submittedName>
</protein>
<name>A0A8J8NV97_HALGN</name>
<dbReference type="PROSITE" id="PS51257">
    <property type="entry name" value="PROKAR_LIPOPROTEIN"/>
    <property type="match status" value="1"/>
</dbReference>
<organism evidence="1 2">
    <name type="scientific">Halteria grandinella</name>
    <dbReference type="NCBI Taxonomy" id="5974"/>
    <lineage>
        <taxon>Eukaryota</taxon>
        <taxon>Sar</taxon>
        <taxon>Alveolata</taxon>
        <taxon>Ciliophora</taxon>
        <taxon>Intramacronucleata</taxon>
        <taxon>Spirotrichea</taxon>
        <taxon>Stichotrichia</taxon>
        <taxon>Sporadotrichida</taxon>
        <taxon>Halteriidae</taxon>
        <taxon>Halteria</taxon>
    </lineage>
</organism>
<accession>A0A8J8NV97</accession>
<reference evidence="1" key="1">
    <citation type="submission" date="2019-06" db="EMBL/GenBank/DDBJ databases">
        <authorList>
            <person name="Zheng W."/>
        </authorList>
    </citation>
    <scope>NUCLEOTIDE SEQUENCE</scope>
    <source>
        <strain evidence="1">QDHG01</strain>
    </source>
</reference>
<evidence type="ECO:0000313" key="2">
    <source>
        <dbReference type="Proteomes" id="UP000785679"/>
    </source>
</evidence>
<gene>
    <name evidence="1" type="ORF">FGO68_gene7302</name>
</gene>
<keyword evidence="2" id="KW-1185">Reference proteome</keyword>
<dbReference type="AlphaFoldDB" id="A0A8J8NV97"/>
<evidence type="ECO:0000313" key="1">
    <source>
        <dbReference type="EMBL" id="TNV80829.1"/>
    </source>
</evidence>
<sequence length="104" mass="10995">MSKLLLLIFNSLDLQLSHTSFLLGCFTSSSISFTESVFLLVAPLVTLQQTASLGSSRFEFTGQIGANMDCPVLTGVVCGAVQQLVGAKVWEADISVALRTGPQA</sequence>
<comment type="caution">
    <text evidence="1">The sequence shown here is derived from an EMBL/GenBank/DDBJ whole genome shotgun (WGS) entry which is preliminary data.</text>
</comment>
<dbReference type="Proteomes" id="UP000785679">
    <property type="component" value="Unassembled WGS sequence"/>
</dbReference>
<proteinExistence type="predicted"/>